<name>A0ABS4LF94_STRAV</name>
<gene>
    <name evidence="1" type="ORF">J2Z77_006664</name>
</gene>
<reference evidence="1 2" key="1">
    <citation type="submission" date="2021-03" db="EMBL/GenBank/DDBJ databases">
        <title>Genomic Encyclopedia of Type Strains, Phase IV (KMG-IV): sequencing the most valuable type-strain genomes for metagenomic binning, comparative biology and taxonomic classification.</title>
        <authorList>
            <person name="Goeker M."/>
        </authorList>
    </citation>
    <scope>NUCLEOTIDE SEQUENCE [LARGE SCALE GENOMIC DNA]</scope>
    <source>
        <strain evidence="1 2">DSM 40526</strain>
    </source>
</reference>
<organism evidence="1 2">
    <name type="scientific">Streptomyces avidinii</name>
    <dbReference type="NCBI Taxonomy" id="1895"/>
    <lineage>
        <taxon>Bacteria</taxon>
        <taxon>Bacillati</taxon>
        <taxon>Actinomycetota</taxon>
        <taxon>Actinomycetes</taxon>
        <taxon>Kitasatosporales</taxon>
        <taxon>Streptomycetaceae</taxon>
        <taxon>Streptomyces</taxon>
    </lineage>
</organism>
<evidence type="ECO:0000313" key="2">
    <source>
        <dbReference type="Proteomes" id="UP001519310"/>
    </source>
</evidence>
<keyword evidence="2" id="KW-1185">Reference proteome</keyword>
<dbReference type="Proteomes" id="UP001519310">
    <property type="component" value="Unassembled WGS sequence"/>
</dbReference>
<dbReference type="EMBL" id="JAGGLQ010000019">
    <property type="protein sequence ID" value="MBP2040809.1"/>
    <property type="molecule type" value="Genomic_DNA"/>
</dbReference>
<protein>
    <submittedName>
        <fullName evidence="1">Uncharacterized protein</fullName>
    </submittedName>
</protein>
<comment type="caution">
    <text evidence="1">The sequence shown here is derived from an EMBL/GenBank/DDBJ whole genome shotgun (WGS) entry which is preliminary data.</text>
</comment>
<proteinExistence type="predicted"/>
<sequence length="121" mass="12868">MHSGFGYHQACNGSVVACGADHFNSRDQRLRSVQFTGTAQVAEPAAAEPELFGPVPHFGGGELFDPVCTRVEPQFITVHSPTRNAERAYRHALRPASLLRVGAGATAGATRATAARVRGLR</sequence>
<accession>A0ABS4LF94</accession>
<evidence type="ECO:0000313" key="1">
    <source>
        <dbReference type="EMBL" id="MBP2040809.1"/>
    </source>
</evidence>